<name>A0A8I0JRU9_CITAM</name>
<evidence type="ECO:0000313" key="1">
    <source>
        <dbReference type="EMBL" id="MBE0126749.1"/>
    </source>
</evidence>
<organism evidence="1 2">
    <name type="scientific">Citrobacter amalonaticus</name>
    <dbReference type="NCBI Taxonomy" id="35703"/>
    <lineage>
        <taxon>Bacteria</taxon>
        <taxon>Pseudomonadati</taxon>
        <taxon>Pseudomonadota</taxon>
        <taxon>Gammaproteobacteria</taxon>
        <taxon>Enterobacterales</taxon>
        <taxon>Enterobacteriaceae</taxon>
        <taxon>Citrobacter</taxon>
    </lineage>
</organism>
<reference evidence="1" key="1">
    <citation type="submission" date="2019-07" db="EMBL/GenBank/DDBJ databases">
        <title>KPC-2 carbapenem resistent Enterobacterales isolates from Germany.</title>
        <authorList>
            <person name="Yao Y."/>
            <person name="Falgenhauer L."/>
            <person name="Imirzalioglu C."/>
            <person name="Chakraborty T."/>
        </authorList>
    </citation>
    <scope>NUCLEOTIDE SEQUENCE</scope>
    <source>
        <strain evidence="1">CA13304</strain>
    </source>
</reference>
<protein>
    <submittedName>
        <fullName evidence="1">Uncharacterized protein</fullName>
    </submittedName>
</protein>
<sequence>MNTQQINKLNKIATMFSNDYQMSSELYDRHVELIDATSGSELDESFDRSLLRAGVRREIMEAAKESCEFEELMSSFKRELTGIIARMDMADKVDSARTAA</sequence>
<dbReference type="EMBL" id="VKME01000006">
    <property type="protein sequence ID" value="MBE0126749.1"/>
    <property type="molecule type" value="Genomic_DNA"/>
</dbReference>
<dbReference type="AlphaFoldDB" id="A0A8I0JRU9"/>
<dbReference type="Proteomes" id="UP000656723">
    <property type="component" value="Unassembled WGS sequence"/>
</dbReference>
<comment type="caution">
    <text evidence="1">The sequence shown here is derived from an EMBL/GenBank/DDBJ whole genome shotgun (WGS) entry which is preliminary data.</text>
</comment>
<gene>
    <name evidence="1" type="ORF">FOT72_01620</name>
</gene>
<accession>A0A8I0JRU9</accession>
<evidence type="ECO:0000313" key="2">
    <source>
        <dbReference type="Proteomes" id="UP000656723"/>
    </source>
</evidence>
<proteinExistence type="predicted"/>
<dbReference type="RefSeq" id="WP_192477591.1">
    <property type="nucleotide sequence ID" value="NZ_VKME01000006.1"/>
</dbReference>